<evidence type="ECO:0000313" key="2">
    <source>
        <dbReference type="EnsemblMetazoa" id="XP_029345722.1"/>
    </source>
</evidence>
<dbReference type="InterPro" id="IPR008906">
    <property type="entry name" value="HATC_C_dom"/>
</dbReference>
<dbReference type="Pfam" id="PF05699">
    <property type="entry name" value="Dimer_Tnp_hAT"/>
    <property type="match status" value="1"/>
</dbReference>
<organism evidence="2 3">
    <name type="scientific">Acyrthosiphon pisum</name>
    <name type="common">Pea aphid</name>
    <dbReference type="NCBI Taxonomy" id="7029"/>
    <lineage>
        <taxon>Eukaryota</taxon>
        <taxon>Metazoa</taxon>
        <taxon>Ecdysozoa</taxon>
        <taxon>Arthropoda</taxon>
        <taxon>Hexapoda</taxon>
        <taxon>Insecta</taxon>
        <taxon>Pterygota</taxon>
        <taxon>Neoptera</taxon>
        <taxon>Paraneoptera</taxon>
        <taxon>Hemiptera</taxon>
        <taxon>Sternorrhyncha</taxon>
        <taxon>Aphidomorpha</taxon>
        <taxon>Aphidoidea</taxon>
        <taxon>Aphididae</taxon>
        <taxon>Macrosiphini</taxon>
        <taxon>Acyrthosiphon</taxon>
    </lineage>
</organism>
<reference evidence="2" key="2">
    <citation type="submission" date="2022-06" db="UniProtKB">
        <authorList>
            <consortium name="EnsemblMetazoa"/>
        </authorList>
    </citation>
    <scope>IDENTIFICATION</scope>
</reference>
<evidence type="ECO:0000259" key="1">
    <source>
        <dbReference type="SMART" id="SM00597"/>
    </source>
</evidence>
<dbReference type="InterPro" id="IPR025398">
    <property type="entry name" value="DUF4371"/>
</dbReference>
<dbReference type="GeneID" id="103308221"/>
<protein>
    <recommendedName>
        <fullName evidence="1">TTF-type domain-containing protein</fullName>
    </recommendedName>
</protein>
<dbReference type="GO" id="GO:0046983">
    <property type="term" value="F:protein dimerization activity"/>
    <property type="evidence" value="ECO:0007669"/>
    <property type="project" value="InterPro"/>
</dbReference>
<evidence type="ECO:0000313" key="3">
    <source>
        <dbReference type="Proteomes" id="UP000007819"/>
    </source>
</evidence>
<dbReference type="Pfam" id="PF14291">
    <property type="entry name" value="DUF4371"/>
    <property type="match status" value="1"/>
</dbReference>
<dbReference type="EnsemblMetazoa" id="XM_029489862.1">
    <property type="protein sequence ID" value="XP_029345722.1"/>
    <property type="gene ID" value="LOC103308221"/>
</dbReference>
<dbReference type="SMART" id="SM00597">
    <property type="entry name" value="ZnF_TTF"/>
    <property type="match status" value="1"/>
</dbReference>
<dbReference type="SUPFAM" id="SSF53098">
    <property type="entry name" value="Ribonuclease H-like"/>
    <property type="match status" value="1"/>
</dbReference>
<dbReference type="InterPro" id="IPR012337">
    <property type="entry name" value="RNaseH-like_sf"/>
</dbReference>
<proteinExistence type="predicted"/>
<feature type="domain" description="TTF-type" evidence="1">
    <location>
        <begin position="107"/>
        <end position="208"/>
    </location>
</feature>
<accession>A0A8R2NTC9</accession>
<dbReference type="Proteomes" id="UP000007819">
    <property type="component" value="Chromosome A2"/>
</dbReference>
<dbReference type="KEGG" id="api:103308221"/>
<dbReference type="AlphaFoldDB" id="A0A8R2NTC9"/>
<dbReference type="OrthoDB" id="1739706at2759"/>
<reference evidence="3" key="1">
    <citation type="submission" date="2010-06" db="EMBL/GenBank/DDBJ databases">
        <authorList>
            <person name="Jiang H."/>
            <person name="Abraham K."/>
            <person name="Ali S."/>
            <person name="Alsbrooks S.L."/>
            <person name="Anim B.N."/>
            <person name="Anosike U.S."/>
            <person name="Attaway T."/>
            <person name="Bandaranaike D.P."/>
            <person name="Battles P.K."/>
            <person name="Bell S.N."/>
            <person name="Bell A.V."/>
            <person name="Beltran B."/>
            <person name="Bickham C."/>
            <person name="Bustamante Y."/>
            <person name="Caleb T."/>
            <person name="Canada A."/>
            <person name="Cardenas V."/>
            <person name="Carter K."/>
            <person name="Chacko J."/>
            <person name="Chandrabose M.N."/>
            <person name="Chavez D."/>
            <person name="Chavez A."/>
            <person name="Chen L."/>
            <person name="Chu H.-S."/>
            <person name="Claassen K.J."/>
            <person name="Cockrell R."/>
            <person name="Collins M."/>
            <person name="Cooper J.A."/>
            <person name="Cree A."/>
            <person name="Curry S.M."/>
            <person name="Da Y."/>
            <person name="Dao M.D."/>
            <person name="Das B."/>
            <person name="Davila M.-L."/>
            <person name="Davy-Carroll L."/>
            <person name="Denson S."/>
            <person name="Dinh H."/>
            <person name="Ebong V.E."/>
            <person name="Edwards J.R."/>
            <person name="Egan A."/>
            <person name="El-Daye J."/>
            <person name="Escobedo L."/>
            <person name="Fernandez S."/>
            <person name="Fernando P.R."/>
            <person name="Flagg N."/>
            <person name="Forbes L.D."/>
            <person name="Fowler R.G."/>
            <person name="Fu Q."/>
            <person name="Gabisi R.A."/>
            <person name="Ganer J."/>
            <person name="Garbino Pronczuk A."/>
            <person name="Garcia R.M."/>
            <person name="Garner T."/>
            <person name="Garrett T.E."/>
            <person name="Gonzalez D.A."/>
            <person name="Hamid H."/>
            <person name="Hawkins E.S."/>
            <person name="Hirani K."/>
            <person name="Hogues M.E."/>
            <person name="Hollins B."/>
            <person name="Hsiao C.-H."/>
            <person name="Jabil R."/>
            <person name="James M.L."/>
            <person name="Jhangiani S.N."/>
            <person name="Johnson B."/>
            <person name="Johnson Q."/>
            <person name="Joshi V."/>
            <person name="Kalu J.B."/>
            <person name="Kam C."/>
            <person name="Kashfia A."/>
            <person name="Keebler J."/>
            <person name="Kisamo H."/>
            <person name="Kovar C.L."/>
            <person name="Lago L.A."/>
            <person name="Lai C.-Y."/>
            <person name="Laidlaw J."/>
            <person name="Lara F."/>
            <person name="Le T.-K."/>
            <person name="Lee S.L."/>
            <person name="Legall F.H."/>
            <person name="Lemon S.J."/>
            <person name="Lewis L.R."/>
            <person name="Li B."/>
            <person name="Liu Y."/>
            <person name="Liu Y.-S."/>
            <person name="Lopez J."/>
            <person name="Lozado R.J."/>
            <person name="Lu J."/>
            <person name="Madu R.C."/>
            <person name="Maheshwari M."/>
            <person name="Maheshwari R."/>
            <person name="Malloy K."/>
            <person name="Martinez E."/>
            <person name="Mathew T."/>
            <person name="Mercado I.C."/>
            <person name="Mercado C."/>
            <person name="Meyer B."/>
            <person name="Montgomery K."/>
            <person name="Morgan M.B."/>
            <person name="Munidasa M."/>
            <person name="Nazareth L.V."/>
            <person name="Nelson J."/>
            <person name="Ng B.M."/>
            <person name="Nguyen N.B."/>
            <person name="Nguyen P.Q."/>
            <person name="Nguyen T."/>
            <person name="Obregon M."/>
            <person name="Okwuonu G.O."/>
            <person name="Onwere C.G."/>
            <person name="Orozco G."/>
            <person name="Parra A."/>
            <person name="Patel S."/>
            <person name="Patil S."/>
            <person name="Perez A."/>
            <person name="Perez Y."/>
            <person name="Pham C."/>
            <person name="Primus E.L."/>
            <person name="Pu L.-L."/>
            <person name="Puazo M."/>
            <person name="Qin X."/>
            <person name="Quiroz J.B."/>
            <person name="Reese J."/>
            <person name="Richards S."/>
            <person name="Rives C.M."/>
            <person name="Robberts R."/>
            <person name="Ruiz S.J."/>
            <person name="Ruiz M.J."/>
            <person name="Santibanez J."/>
            <person name="Schneider B.W."/>
            <person name="Sisson I."/>
            <person name="Smith M."/>
            <person name="Sodergren E."/>
            <person name="Song X.-Z."/>
            <person name="Song B.B."/>
            <person name="Summersgill H."/>
            <person name="Thelus R."/>
            <person name="Thornton R.D."/>
            <person name="Trejos Z.Y."/>
            <person name="Usmani K."/>
            <person name="Vattathil S."/>
            <person name="Villasana D."/>
            <person name="Walker D.L."/>
            <person name="Wang S."/>
            <person name="Wang K."/>
            <person name="White C.S."/>
            <person name="Williams A.C."/>
            <person name="Williamson J."/>
            <person name="Wilson K."/>
            <person name="Woghiren I.O."/>
            <person name="Woodworth J.R."/>
            <person name="Worley K.C."/>
            <person name="Wright R.A."/>
            <person name="Wu W."/>
            <person name="Young L."/>
            <person name="Zhang L."/>
            <person name="Zhang J."/>
            <person name="Zhu Y."/>
            <person name="Muzny D.M."/>
            <person name="Weinstock G."/>
            <person name="Gibbs R.A."/>
        </authorList>
    </citation>
    <scope>NUCLEOTIDE SEQUENCE [LARGE SCALE GENOMIC DNA]</scope>
    <source>
        <strain evidence="3">LSR1</strain>
    </source>
</reference>
<sequence>MESSNKKCFDIFNVYKRRQSNTNEVVQPSIERNIEITQNTSKDSHNAHDIHISDVGVRSSRISVTISPISNNFPGESNSDISDLGTLETGPIRPILAAYPKTKFGVQNRAFSSNYYKDYNWLEYSIKLDALFCFACRTFAVDSGHTEDTFKTLAGSRDQKTKKTRLQAHALTEHHLTAMMKWDCYVNSKKSGISVISQLSAANQKEILSNREYIKCLIDIVLYHSRQGLALRAHREDVNSTNRGNFKEMCSLFAKHNPDFGKVYNFQKKNYSSWAIQNELIAICASNLKNNIIKEIRECGMFSIQCDEARCHKQEQLAICIRYANGLKVVERFIEFHDVSKNQNANSLVDVLLNFINSSNLNDIPIIGQAYDGASVMSGSVGGVQAKFRQAHPLASQAIYVHCMAHKLNLVIVDMCSHVKDARNLFNGLEALYVHFSHPSKDFKLTEMQQKLGLKINKLTQLSETRWVCRYKSCKALITNYQAILKSLDEEINEQKSKDVAHAIGVRATIVHVKFIVYLFILHEVLLSINILSVQLQAKGTTLGKSGNLVKGVIRTLENNRSDEHFSELWAEIKIFCSENDISIDNSHQGPKRRKKEPSRLKEYAVTVTTAADSEDCSNKNDSDAENYWKLNAFFVIMDTIISNMKSRFSTESLQIATSADCLMQFDFNGSLHLIDHYKDLFEINKCDIKNEMAVFKNSYCNNEKTDNFSLIQENLSKKVFPNFYRMVQVANILPISSATSERSFSAMRRINTYLRSTMEQDRFSNLSILNIEKDIEIDPEEPIAAVATDGR</sequence>
<dbReference type="PANTHER" id="PTHR45749">
    <property type="match status" value="1"/>
</dbReference>
<dbReference type="PANTHER" id="PTHR45749:SF37">
    <property type="entry name" value="OS05G0311600 PROTEIN"/>
    <property type="match status" value="1"/>
</dbReference>
<keyword evidence="3" id="KW-1185">Reference proteome</keyword>
<dbReference type="RefSeq" id="XP_029345722.1">
    <property type="nucleotide sequence ID" value="XM_029489862.1"/>
</dbReference>
<dbReference type="InterPro" id="IPR006580">
    <property type="entry name" value="Znf_TTF"/>
</dbReference>
<name>A0A8R2NTC9_ACYPI</name>